<name>A0A1Q6RAN5_9FIRM</name>
<dbReference type="STRING" id="626940.BHW43_00475"/>
<dbReference type="Proteomes" id="UP000186777">
    <property type="component" value="Unassembled WGS sequence"/>
</dbReference>
<evidence type="ECO:0000313" key="2">
    <source>
        <dbReference type="Proteomes" id="UP000186777"/>
    </source>
</evidence>
<organism evidence="1 2">
    <name type="scientific">Phascolarctobacterium succinatutens</name>
    <dbReference type="NCBI Taxonomy" id="626940"/>
    <lineage>
        <taxon>Bacteria</taxon>
        <taxon>Bacillati</taxon>
        <taxon>Bacillota</taxon>
        <taxon>Negativicutes</taxon>
        <taxon>Acidaminococcales</taxon>
        <taxon>Acidaminococcaceae</taxon>
        <taxon>Phascolarctobacterium</taxon>
    </lineage>
</organism>
<reference evidence="1 2" key="1">
    <citation type="journal article" date="2016" name="Nat. Biotechnol.">
        <title>Measurement of bacterial replication rates in microbial communities.</title>
        <authorList>
            <person name="Brown C.T."/>
            <person name="Olm M.R."/>
            <person name="Thomas B.C."/>
            <person name="Banfield J.F."/>
        </authorList>
    </citation>
    <scope>NUCLEOTIDE SEQUENCE [LARGE SCALE GENOMIC DNA]</scope>
    <source>
        <strain evidence="1">46_33</strain>
    </source>
</reference>
<gene>
    <name evidence="1" type="ORF">BHW43_00475</name>
</gene>
<sequence>MKKNLGRSASFLASPWGEVASRSDDGEGTASVAIYILRCNEKFSRESLWRVVYFMLNIKKRLADGNFVWNQDEVPQNSR</sequence>
<dbReference type="EMBL" id="MNTG01000001">
    <property type="protein sequence ID" value="OLA39405.1"/>
    <property type="molecule type" value="Genomic_DNA"/>
</dbReference>
<accession>A0A1Q6RAN5</accession>
<evidence type="ECO:0000313" key="1">
    <source>
        <dbReference type="EMBL" id="OLA39405.1"/>
    </source>
</evidence>
<proteinExistence type="predicted"/>
<dbReference type="AlphaFoldDB" id="A0A1Q6RAN5"/>
<protein>
    <submittedName>
        <fullName evidence="1">Uncharacterized protein</fullName>
    </submittedName>
</protein>
<comment type="caution">
    <text evidence="1">The sequence shown here is derived from an EMBL/GenBank/DDBJ whole genome shotgun (WGS) entry which is preliminary data.</text>
</comment>